<evidence type="ECO:0000313" key="2">
    <source>
        <dbReference type="Proteomes" id="UP001465153"/>
    </source>
</evidence>
<name>A0ABQ0A9W6_9GAMM</name>
<evidence type="ECO:0000313" key="1">
    <source>
        <dbReference type="EMBL" id="GAA6168441.1"/>
    </source>
</evidence>
<dbReference type="RefSeq" id="WP_353303136.1">
    <property type="nucleotide sequence ID" value="NZ_BAABWN010000007.1"/>
</dbReference>
<dbReference type="Proteomes" id="UP001465153">
    <property type="component" value="Unassembled WGS sequence"/>
</dbReference>
<reference evidence="1 2" key="1">
    <citation type="submission" date="2024-04" db="EMBL/GenBank/DDBJ databases">
        <title>Draft genome sequence of Sessilibacter corallicola NBRC 116591.</title>
        <authorList>
            <person name="Miyakawa T."/>
            <person name="Kusuya Y."/>
            <person name="Miura T."/>
        </authorList>
    </citation>
    <scope>NUCLEOTIDE SEQUENCE [LARGE SCALE GENOMIC DNA]</scope>
    <source>
        <strain evidence="1 2">KU-00831-HH</strain>
    </source>
</reference>
<gene>
    <name evidence="1" type="ORF">NBRC116591_22520</name>
</gene>
<comment type="caution">
    <text evidence="1">The sequence shown here is derived from an EMBL/GenBank/DDBJ whole genome shotgun (WGS) entry which is preliminary data.</text>
</comment>
<organism evidence="1 2">
    <name type="scientific">Sessilibacter corallicola</name>
    <dbReference type="NCBI Taxonomy" id="2904075"/>
    <lineage>
        <taxon>Bacteria</taxon>
        <taxon>Pseudomonadati</taxon>
        <taxon>Pseudomonadota</taxon>
        <taxon>Gammaproteobacteria</taxon>
        <taxon>Cellvibrionales</taxon>
        <taxon>Cellvibrionaceae</taxon>
        <taxon>Sessilibacter</taxon>
    </lineage>
</organism>
<protein>
    <submittedName>
        <fullName evidence="1">Uncharacterized protein</fullName>
    </submittedName>
</protein>
<dbReference type="EMBL" id="BAABWN010000007">
    <property type="protein sequence ID" value="GAA6168441.1"/>
    <property type="molecule type" value="Genomic_DNA"/>
</dbReference>
<proteinExistence type="predicted"/>
<accession>A0ABQ0A9W6</accession>
<sequence>MSNQYCPDNEEMERIIYSLHKQCENAANGYIRVIFSEKIDQFCEQLPEDIRDQFMTLASEYDYVFPNENTLRIKATNNVNY</sequence>
<keyword evidence="2" id="KW-1185">Reference proteome</keyword>